<evidence type="ECO:0000313" key="2">
    <source>
        <dbReference type="Proteomes" id="UP000286415"/>
    </source>
</evidence>
<proteinExistence type="predicted"/>
<dbReference type="EMBL" id="NIRI02000056">
    <property type="protein sequence ID" value="KAG5443063.1"/>
    <property type="molecule type" value="Genomic_DNA"/>
</dbReference>
<name>A0A8T1M1H9_CLOSI</name>
<dbReference type="AlphaFoldDB" id="A0A8T1M1H9"/>
<accession>A0A8T1M1H9</accession>
<reference evidence="1 2" key="2">
    <citation type="journal article" date="2021" name="Genomics">
        <title>High-quality reference genome for Clonorchis sinensis.</title>
        <authorList>
            <person name="Young N.D."/>
            <person name="Stroehlein A.J."/>
            <person name="Kinkar L."/>
            <person name="Wang T."/>
            <person name="Sohn W.M."/>
            <person name="Chang B.C.H."/>
            <person name="Kaur P."/>
            <person name="Weisz D."/>
            <person name="Dudchenko O."/>
            <person name="Aiden E.L."/>
            <person name="Korhonen P.K."/>
            <person name="Gasser R.B."/>
        </authorList>
    </citation>
    <scope>NUCLEOTIDE SEQUENCE [LARGE SCALE GENOMIC DNA]</scope>
    <source>
        <strain evidence="1">Cs-k2</strain>
    </source>
</reference>
<keyword evidence="2" id="KW-1185">Reference proteome</keyword>
<reference evidence="1 2" key="1">
    <citation type="journal article" date="2018" name="Biotechnol. Adv.">
        <title>Improved genomic resources and new bioinformatic workflow for the carcinogenic parasite Clonorchis sinensis: Biotechnological implications.</title>
        <authorList>
            <person name="Wang D."/>
            <person name="Korhonen P.K."/>
            <person name="Gasser R.B."/>
            <person name="Young N.D."/>
        </authorList>
    </citation>
    <scope>NUCLEOTIDE SEQUENCE [LARGE SCALE GENOMIC DNA]</scope>
    <source>
        <strain evidence="1">Cs-k2</strain>
    </source>
</reference>
<evidence type="ECO:0000313" key="1">
    <source>
        <dbReference type="EMBL" id="KAG5443063.1"/>
    </source>
</evidence>
<dbReference type="Proteomes" id="UP000286415">
    <property type="component" value="Unassembled WGS sequence"/>
</dbReference>
<comment type="caution">
    <text evidence="1">The sequence shown here is derived from an EMBL/GenBank/DDBJ whole genome shotgun (WGS) entry which is preliminary data.</text>
</comment>
<protein>
    <submittedName>
        <fullName evidence="1">Uncharacterized protein</fullName>
    </submittedName>
</protein>
<gene>
    <name evidence="1" type="ORF">CSKR_202715</name>
</gene>
<sequence length="111" mass="11820">MLSTCGSFVGRSAIVKEDSGQLHCLGRQLGMCALSSANLVGSVNAIQLTIDCGCQPVGIQTHASQSTQAYKQPSEDGIENVQQLVCGEWTIGVREEVCCLPNPFGKFQEDT</sequence>
<organism evidence="1 2">
    <name type="scientific">Clonorchis sinensis</name>
    <name type="common">Chinese liver fluke</name>
    <dbReference type="NCBI Taxonomy" id="79923"/>
    <lineage>
        <taxon>Eukaryota</taxon>
        <taxon>Metazoa</taxon>
        <taxon>Spiralia</taxon>
        <taxon>Lophotrochozoa</taxon>
        <taxon>Platyhelminthes</taxon>
        <taxon>Trematoda</taxon>
        <taxon>Digenea</taxon>
        <taxon>Opisthorchiida</taxon>
        <taxon>Opisthorchiata</taxon>
        <taxon>Opisthorchiidae</taxon>
        <taxon>Clonorchis</taxon>
    </lineage>
</organism>